<dbReference type="InterPro" id="IPR005479">
    <property type="entry name" value="CPAse_ATP-bd"/>
</dbReference>
<dbReference type="InterPro" id="IPR011761">
    <property type="entry name" value="ATP-grasp"/>
</dbReference>
<dbReference type="AlphaFoldDB" id="A0A2S7X0H4"/>
<dbReference type="GO" id="GO:0046872">
    <property type="term" value="F:metal ion binding"/>
    <property type="evidence" value="ECO:0007669"/>
    <property type="project" value="InterPro"/>
</dbReference>
<dbReference type="RefSeq" id="WP_105056760.1">
    <property type="nucleotide sequence ID" value="NZ_CAWNRT010000003.1"/>
</dbReference>
<dbReference type="EMBL" id="MSCO01000003">
    <property type="protein sequence ID" value="PQJ83340.1"/>
    <property type="molecule type" value="Genomic_DNA"/>
</dbReference>
<keyword evidence="1" id="KW-0547">Nucleotide-binding</keyword>
<evidence type="ECO:0000256" key="1">
    <source>
        <dbReference type="PROSITE-ProRule" id="PRU00409"/>
    </source>
</evidence>
<dbReference type="Gene3D" id="3.30.470.20">
    <property type="entry name" value="ATP-grasp fold, B domain"/>
    <property type="match status" value="1"/>
</dbReference>
<dbReference type="GO" id="GO:0005524">
    <property type="term" value="F:ATP binding"/>
    <property type="evidence" value="ECO:0007669"/>
    <property type="project" value="UniProtKB-UniRule"/>
</dbReference>
<name>A0A2S7X0H4_9GAMM</name>
<evidence type="ECO:0000313" key="4">
    <source>
        <dbReference type="Proteomes" id="UP000239263"/>
    </source>
</evidence>
<gene>
    <name evidence="3" type="ORF">BTO22_18300</name>
</gene>
<dbReference type="Gene3D" id="3.40.50.20">
    <property type="match status" value="1"/>
</dbReference>
<reference evidence="3 4" key="1">
    <citation type="submission" date="2016-12" db="EMBL/GenBank/DDBJ databases">
        <title>Diversity of luminous bacteria.</title>
        <authorList>
            <person name="Yoshizawa S."/>
            <person name="Kogure K."/>
        </authorList>
    </citation>
    <scope>NUCLEOTIDE SEQUENCE [LARGE SCALE GENOMIC DNA]</scope>
    <source>
        <strain evidence="3 4">ATCC 33715</strain>
    </source>
</reference>
<evidence type="ECO:0000259" key="2">
    <source>
        <dbReference type="PROSITE" id="PS50975"/>
    </source>
</evidence>
<sequence length="327" mass="36566">MKRIKVLVTGVGAIIGYGIINSLKKIPNLELHIVGVDVFPDAVGRHWCDTFVQGVYAQSEQFSDFIISIVKQHKIDLIIPGIEQDVDALAKLVEIGKLPKELVAINSKCGLATFQNKLNTSNVQVELNIPYIQFADASLSNKKEVIDKCGLPCIYKPYSAYAGKGLAILHTESEVEKKCELKEGIFQRYIRSDKEYTVSVFGLDDGGFINPIAFERRLGPDGATHKAKVIDFALFELVVKLLCQKTKPKGPTNFQFISDDSSDDILLLEVNPRVSSSTSIRQKFGINEAEMCLEFYLFNEIPKQQFVKYGSAERFIDEVIVYDSDNI</sequence>
<dbReference type="PROSITE" id="PS50975">
    <property type="entry name" value="ATP_GRASP"/>
    <property type="match status" value="1"/>
</dbReference>
<dbReference type="Gene3D" id="3.30.1490.20">
    <property type="entry name" value="ATP-grasp fold, A domain"/>
    <property type="match status" value="1"/>
</dbReference>
<dbReference type="PROSITE" id="PS00867">
    <property type="entry name" value="CPSASE_2"/>
    <property type="match status" value="1"/>
</dbReference>
<proteinExistence type="predicted"/>
<accession>A0A2S7X0H4</accession>
<organism evidence="3 4">
    <name type="scientific">Aliivibrio sifiae</name>
    <dbReference type="NCBI Taxonomy" id="566293"/>
    <lineage>
        <taxon>Bacteria</taxon>
        <taxon>Pseudomonadati</taxon>
        <taxon>Pseudomonadota</taxon>
        <taxon>Gammaproteobacteria</taxon>
        <taxon>Vibrionales</taxon>
        <taxon>Vibrionaceae</taxon>
        <taxon>Aliivibrio</taxon>
    </lineage>
</organism>
<keyword evidence="1" id="KW-0067">ATP-binding</keyword>
<dbReference type="SUPFAM" id="SSF56059">
    <property type="entry name" value="Glutathione synthetase ATP-binding domain-like"/>
    <property type="match status" value="1"/>
</dbReference>
<dbReference type="GO" id="GO:0003824">
    <property type="term" value="F:catalytic activity"/>
    <property type="evidence" value="ECO:0007669"/>
    <property type="project" value="UniProtKB-ARBA"/>
</dbReference>
<protein>
    <recommendedName>
        <fullName evidence="2">ATP-grasp domain-containing protein</fullName>
    </recommendedName>
</protein>
<comment type="caution">
    <text evidence="3">The sequence shown here is derived from an EMBL/GenBank/DDBJ whole genome shotgun (WGS) entry which is preliminary data.</text>
</comment>
<dbReference type="Proteomes" id="UP000239263">
    <property type="component" value="Unassembled WGS sequence"/>
</dbReference>
<dbReference type="OrthoDB" id="5822672at2"/>
<dbReference type="InterPro" id="IPR013815">
    <property type="entry name" value="ATP_grasp_subdomain_1"/>
</dbReference>
<evidence type="ECO:0000313" key="3">
    <source>
        <dbReference type="EMBL" id="PQJ83340.1"/>
    </source>
</evidence>
<feature type="domain" description="ATP-grasp" evidence="2">
    <location>
        <begin position="121"/>
        <end position="297"/>
    </location>
</feature>